<dbReference type="RefSeq" id="WP_015856911.1">
    <property type="nucleotide sequence ID" value="NZ_UFTD01000001.1"/>
</dbReference>
<protein>
    <submittedName>
        <fullName evidence="1">Uncharacterized protein</fullName>
    </submittedName>
</protein>
<evidence type="ECO:0000313" key="2">
    <source>
        <dbReference type="Proteomes" id="UP000253846"/>
    </source>
</evidence>
<dbReference type="OMA" id="WKQTTVE"/>
<organism evidence="1 2">
    <name type="scientific">Bartonella grahamii</name>
    <dbReference type="NCBI Taxonomy" id="33045"/>
    <lineage>
        <taxon>Bacteria</taxon>
        <taxon>Pseudomonadati</taxon>
        <taxon>Pseudomonadota</taxon>
        <taxon>Alphaproteobacteria</taxon>
        <taxon>Hyphomicrobiales</taxon>
        <taxon>Bartonellaceae</taxon>
        <taxon>Bartonella</taxon>
    </lineage>
</organism>
<evidence type="ECO:0000313" key="1">
    <source>
        <dbReference type="EMBL" id="SSZ39472.1"/>
    </source>
</evidence>
<proteinExistence type="predicted"/>
<sequence>MENSDGLKFWRLSEKLTILQAALLIVGLNPGKYLFVNKLEPEKSDIYEDNLSVSSEKTANFRAAYHAIVQAGKSNRLEIEWSYYNFSDFIDADSSYVRVDDLKEWLSSRGLYPPFFFPEDDSAETKDQKYAFQDPTHPRYAPKLAAIVAAWEAVSEVEGGKTVKGTLAKWLQQNADQYDLHNKKNGKLKKDVIEELAAVANWEPTGGAPKTPASSL</sequence>
<dbReference type="Proteomes" id="UP000253846">
    <property type="component" value="Unassembled WGS sequence"/>
</dbReference>
<reference evidence="1 2" key="1">
    <citation type="submission" date="2018-06" db="EMBL/GenBank/DDBJ databases">
        <authorList>
            <consortium name="Pathogen Informatics"/>
            <person name="Doyle S."/>
        </authorList>
    </citation>
    <scope>NUCLEOTIDE SEQUENCE [LARGE SCALE GENOMIC DNA]</scope>
    <source>
        <strain evidence="1 2">NCTC12860</strain>
    </source>
</reference>
<dbReference type="AlphaFoldDB" id="A0A336NL22"/>
<accession>A0A336NL22</accession>
<dbReference type="EMBL" id="UFTD01000001">
    <property type="protein sequence ID" value="SSZ39472.1"/>
    <property type="molecule type" value="Genomic_DNA"/>
</dbReference>
<gene>
    <name evidence="1" type="ORF">NCTC12860_00687</name>
</gene>
<name>A0A336NL22_BARGR</name>